<evidence type="ECO:0000256" key="2">
    <source>
        <dbReference type="SAM" id="MobiDB-lite"/>
    </source>
</evidence>
<evidence type="ECO:0000256" key="1">
    <source>
        <dbReference type="SAM" id="Coils"/>
    </source>
</evidence>
<feature type="coiled-coil region" evidence="1">
    <location>
        <begin position="57"/>
        <end position="100"/>
    </location>
</feature>
<evidence type="ECO:0000313" key="3">
    <source>
        <dbReference type="EMBL" id="GHP07338.1"/>
    </source>
</evidence>
<protein>
    <submittedName>
        <fullName evidence="3">Uncharacterized protein</fullName>
    </submittedName>
</protein>
<feature type="compositionally biased region" description="Low complexity" evidence="2">
    <location>
        <begin position="13"/>
        <end position="22"/>
    </location>
</feature>
<feature type="compositionally biased region" description="Low complexity" evidence="2">
    <location>
        <begin position="31"/>
        <end position="45"/>
    </location>
</feature>
<feature type="region of interest" description="Disordered" evidence="2">
    <location>
        <begin position="1"/>
        <end position="45"/>
    </location>
</feature>
<dbReference type="AlphaFoldDB" id="A0A830HKC5"/>
<dbReference type="Proteomes" id="UP000660262">
    <property type="component" value="Unassembled WGS sequence"/>
</dbReference>
<organism evidence="3 4">
    <name type="scientific">Pycnococcus provasolii</name>
    <dbReference type="NCBI Taxonomy" id="41880"/>
    <lineage>
        <taxon>Eukaryota</taxon>
        <taxon>Viridiplantae</taxon>
        <taxon>Chlorophyta</taxon>
        <taxon>Pseudoscourfieldiophyceae</taxon>
        <taxon>Pseudoscourfieldiales</taxon>
        <taxon>Pycnococcaceae</taxon>
        <taxon>Pycnococcus</taxon>
    </lineage>
</organism>
<gene>
    <name evidence="3" type="ORF">PPROV_000607900</name>
</gene>
<sequence length="201" mass="21803">MASEPSSPPSPSDPTLTAPSSSWDPAMEMETSTPSPSPASQSQPLASSFSRLFTVPLARLETYAETLAKRAAHAREENNLHEEEENNAAAENNVLLAEGHTSSSSSAAAAHVQKDTAAEQAAFCSPAYLWKLWWRVDAVLADLFGLNKSKYQPYVDEAHRQHVRHQRKIQEENDAADAQVNDAETGQTAAASEPTTTLTDR</sequence>
<name>A0A830HKC5_9CHLO</name>
<comment type="caution">
    <text evidence="3">The sequence shown here is derived from an EMBL/GenBank/DDBJ whole genome shotgun (WGS) entry which is preliminary data.</text>
</comment>
<feature type="region of interest" description="Disordered" evidence="2">
    <location>
        <begin position="162"/>
        <end position="201"/>
    </location>
</feature>
<dbReference type="EMBL" id="BNJQ01000016">
    <property type="protein sequence ID" value="GHP07338.1"/>
    <property type="molecule type" value="Genomic_DNA"/>
</dbReference>
<keyword evidence="4" id="KW-1185">Reference proteome</keyword>
<keyword evidence="1" id="KW-0175">Coiled coil</keyword>
<accession>A0A830HKC5</accession>
<feature type="compositionally biased region" description="Polar residues" evidence="2">
    <location>
        <begin position="182"/>
        <end position="201"/>
    </location>
</feature>
<reference evidence="3" key="1">
    <citation type="submission" date="2020-10" db="EMBL/GenBank/DDBJ databases">
        <title>Unveiling of a novel bifunctional photoreceptor, Dualchrome1, isolated from a cosmopolitan green alga.</title>
        <authorList>
            <person name="Suzuki S."/>
            <person name="Kawachi M."/>
        </authorList>
    </citation>
    <scope>NUCLEOTIDE SEQUENCE</scope>
    <source>
        <strain evidence="3">NIES 2893</strain>
    </source>
</reference>
<proteinExistence type="predicted"/>
<feature type="compositionally biased region" description="Pro residues" evidence="2">
    <location>
        <begin position="1"/>
        <end position="12"/>
    </location>
</feature>
<evidence type="ECO:0000313" key="4">
    <source>
        <dbReference type="Proteomes" id="UP000660262"/>
    </source>
</evidence>